<proteinExistence type="inferred from homology"/>
<evidence type="ECO:0000256" key="2">
    <source>
        <dbReference type="ARBA" id="ARBA00022801"/>
    </source>
</evidence>
<sequence>MKKIVLFCLLAYSTFAQEQHRPRLHFTPPSMWMNDPNGLFYENGTYHLYYQHYPQGTVWGPMHWGHATSTDLLRWKHQPIALYPDSLGLIFSGSAVVDRQNTAGFGKDAVVAIFTSHNMEWEKAGRIDRENQSIAFSNDHGYVWTKYAGNPVLKNPGIADFRDPNVSWYAPGNKWIMALATQDRETFYSSKDLKTWTRESDFGAGFGAHGGVWECPDLFSMEVDGKEKWVLLVSINPGAPNGGSGTQYFVGDFDGHQFVPQDEETRWIDFGRDNYAGVTFHETGKRRVFLGWMSNWDYATVVPTKSWRSANTLPRDLALKNINGKYFISSTPIDLPVESAIKLAAGKSMKASSALLRISAKGQAVQDFSIVLANAKGEQVTMGYEKSTNRYFVDRRQSGDFSFSSKFSSRDYAPRISQSATIDFQVITDVASAEMFADGGLTAMTTIYFPTEEFKVVSAKGISVDVETVKPIL</sequence>
<feature type="domain" description="Glycosyl hydrolase family 32 N-terminal" evidence="5">
    <location>
        <begin position="25"/>
        <end position="325"/>
    </location>
</feature>
<dbReference type="PROSITE" id="PS00609">
    <property type="entry name" value="GLYCOSYL_HYDROL_F32"/>
    <property type="match status" value="1"/>
</dbReference>
<dbReference type="InterPro" id="IPR018053">
    <property type="entry name" value="Glyco_hydro_32_AS"/>
</dbReference>
<dbReference type="Pfam" id="PF08244">
    <property type="entry name" value="Glyco_hydro_32C"/>
    <property type="match status" value="1"/>
</dbReference>
<keyword evidence="3 4" id="KW-0326">Glycosidase</keyword>
<keyword evidence="2 4" id="KW-0378">Hydrolase</keyword>
<dbReference type="InterPro" id="IPR023296">
    <property type="entry name" value="Glyco_hydro_beta-prop_sf"/>
</dbReference>
<accession>A0ABW6DCC1</accession>
<gene>
    <name evidence="7" type="ORF">U0R10_07990</name>
</gene>
<dbReference type="InterPro" id="IPR013148">
    <property type="entry name" value="Glyco_hydro_32_N"/>
</dbReference>
<dbReference type="Proteomes" id="UP001598138">
    <property type="component" value="Unassembled WGS sequence"/>
</dbReference>
<dbReference type="EMBL" id="JBBKXZ010000002">
    <property type="protein sequence ID" value="MFD3394557.1"/>
    <property type="molecule type" value="Genomic_DNA"/>
</dbReference>
<dbReference type="PANTHER" id="PTHR42800">
    <property type="entry name" value="EXOINULINASE INUD (AFU_ORTHOLOGUE AFUA_5G00480)"/>
    <property type="match status" value="1"/>
</dbReference>
<evidence type="ECO:0000256" key="4">
    <source>
        <dbReference type="RuleBase" id="RU362110"/>
    </source>
</evidence>
<comment type="similarity">
    <text evidence="1 4">Belongs to the glycosyl hydrolase 32 family.</text>
</comment>
<dbReference type="CDD" id="cd18622">
    <property type="entry name" value="GH32_Inu-like"/>
    <property type="match status" value="1"/>
</dbReference>
<dbReference type="SMART" id="SM00640">
    <property type="entry name" value="Glyco_32"/>
    <property type="match status" value="1"/>
</dbReference>
<dbReference type="RefSeq" id="WP_377983437.1">
    <property type="nucleotide sequence ID" value="NZ_JBBKXZ010000002.1"/>
</dbReference>
<dbReference type="Gene3D" id="2.60.120.560">
    <property type="entry name" value="Exo-inulinase, domain 1"/>
    <property type="match status" value="1"/>
</dbReference>
<evidence type="ECO:0000259" key="5">
    <source>
        <dbReference type="Pfam" id="PF00251"/>
    </source>
</evidence>
<protein>
    <submittedName>
        <fullName evidence="7">Glycoside hydrolase family 32 protein</fullName>
    </submittedName>
</protein>
<dbReference type="InterPro" id="IPR001362">
    <property type="entry name" value="Glyco_hydro_32"/>
</dbReference>
<evidence type="ECO:0000313" key="7">
    <source>
        <dbReference type="EMBL" id="MFD3394557.1"/>
    </source>
</evidence>
<dbReference type="InterPro" id="IPR013189">
    <property type="entry name" value="Glyco_hydro_32_C"/>
</dbReference>
<evidence type="ECO:0000256" key="3">
    <source>
        <dbReference type="ARBA" id="ARBA00023295"/>
    </source>
</evidence>
<evidence type="ECO:0000256" key="1">
    <source>
        <dbReference type="ARBA" id="ARBA00009902"/>
    </source>
</evidence>
<reference evidence="7 8" key="1">
    <citation type="submission" date="2024-03" db="EMBL/GenBank/DDBJ databases">
        <title>Aquirufa genome sequencing.</title>
        <authorList>
            <person name="Pitt A."/>
            <person name="Hahn M.W."/>
        </authorList>
    </citation>
    <scope>NUCLEOTIDE SEQUENCE [LARGE SCALE GENOMIC DNA]</scope>
    <source>
        <strain evidence="7 8">OSTEICH-129V</strain>
    </source>
</reference>
<dbReference type="SUPFAM" id="SSF75005">
    <property type="entry name" value="Arabinanase/levansucrase/invertase"/>
    <property type="match status" value="1"/>
</dbReference>
<evidence type="ECO:0000313" key="8">
    <source>
        <dbReference type="Proteomes" id="UP001598138"/>
    </source>
</evidence>
<evidence type="ECO:0000259" key="6">
    <source>
        <dbReference type="Pfam" id="PF08244"/>
    </source>
</evidence>
<dbReference type="SUPFAM" id="SSF49899">
    <property type="entry name" value="Concanavalin A-like lectins/glucanases"/>
    <property type="match status" value="1"/>
</dbReference>
<name>A0ABW6DCC1_9BACT</name>
<dbReference type="Gene3D" id="2.115.10.20">
    <property type="entry name" value="Glycosyl hydrolase domain, family 43"/>
    <property type="match status" value="1"/>
</dbReference>
<organism evidence="7 8">
    <name type="scientific">Aquirufa avitistagni</name>
    <dbReference type="NCBI Taxonomy" id="3104728"/>
    <lineage>
        <taxon>Bacteria</taxon>
        <taxon>Pseudomonadati</taxon>
        <taxon>Bacteroidota</taxon>
        <taxon>Cytophagia</taxon>
        <taxon>Cytophagales</taxon>
        <taxon>Flectobacillaceae</taxon>
        <taxon>Aquirufa</taxon>
    </lineage>
</organism>
<dbReference type="PANTHER" id="PTHR42800:SF1">
    <property type="entry name" value="EXOINULINASE INUD (AFU_ORTHOLOGUE AFUA_5G00480)"/>
    <property type="match status" value="1"/>
</dbReference>
<keyword evidence="8" id="KW-1185">Reference proteome</keyword>
<dbReference type="Pfam" id="PF00251">
    <property type="entry name" value="Glyco_hydro_32N"/>
    <property type="match status" value="1"/>
</dbReference>
<dbReference type="GO" id="GO:0016787">
    <property type="term" value="F:hydrolase activity"/>
    <property type="evidence" value="ECO:0007669"/>
    <property type="project" value="UniProtKB-KW"/>
</dbReference>
<feature type="domain" description="Glycosyl hydrolase family 32 C-terminal" evidence="6">
    <location>
        <begin position="349"/>
        <end position="466"/>
    </location>
</feature>
<comment type="caution">
    <text evidence="7">The sequence shown here is derived from an EMBL/GenBank/DDBJ whole genome shotgun (WGS) entry which is preliminary data.</text>
</comment>
<dbReference type="InterPro" id="IPR013320">
    <property type="entry name" value="ConA-like_dom_sf"/>
</dbReference>